<keyword evidence="8" id="KW-0325">Glycoprotein</keyword>
<gene>
    <name evidence="19" type="ORF">BDZ85DRAFT_264220</name>
</gene>
<evidence type="ECO:0000256" key="5">
    <source>
        <dbReference type="ARBA" id="ARBA00022737"/>
    </source>
</evidence>
<keyword evidence="4 18" id="KW-0732">Signal</keyword>
<keyword evidence="9 16" id="KW-0326">Glycosidase</keyword>
<feature type="compositionally biased region" description="Polar residues" evidence="17">
    <location>
        <begin position="19"/>
        <end position="34"/>
    </location>
</feature>
<evidence type="ECO:0000256" key="4">
    <source>
        <dbReference type="ARBA" id="ARBA00022729"/>
    </source>
</evidence>
<dbReference type="PROSITE" id="PS00502">
    <property type="entry name" value="POLYGALACTURONASE"/>
    <property type="match status" value="1"/>
</dbReference>
<proteinExistence type="inferred from homology"/>
<dbReference type="GO" id="GO:0071555">
    <property type="term" value="P:cell wall organization"/>
    <property type="evidence" value="ECO:0007669"/>
    <property type="project" value="UniProtKB-KW"/>
</dbReference>
<feature type="active site" evidence="15">
    <location>
        <position position="275"/>
    </location>
</feature>
<dbReference type="OrthoDB" id="187139at2759"/>
<comment type="catalytic activity">
    <reaction evidence="14">
        <text>[(1-&gt;4)-alpha-D-galacturonosyl](n) + H2O = alpha-D-galacturonate + [(1-&gt;4)-alpha-D-galacturonosyl](n-1)</text>
        <dbReference type="Rhea" id="RHEA:14117"/>
        <dbReference type="Rhea" id="RHEA-COMP:14570"/>
        <dbReference type="Rhea" id="RHEA-COMP:14572"/>
        <dbReference type="ChEBI" id="CHEBI:15377"/>
        <dbReference type="ChEBI" id="CHEBI:58658"/>
        <dbReference type="ChEBI" id="CHEBI:140523"/>
        <dbReference type="EC" id="3.2.1.67"/>
    </reaction>
</comment>
<dbReference type="GO" id="GO:0045490">
    <property type="term" value="P:pectin catabolic process"/>
    <property type="evidence" value="ECO:0007669"/>
    <property type="project" value="UniProtKB-ARBA"/>
</dbReference>
<name>A0A6A6G7E3_9PEZI</name>
<feature type="region of interest" description="Disordered" evidence="17">
    <location>
        <begin position="19"/>
        <end position="64"/>
    </location>
</feature>
<dbReference type="Pfam" id="PF00295">
    <property type="entry name" value="Glyco_hydro_28"/>
    <property type="match status" value="1"/>
</dbReference>
<evidence type="ECO:0000256" key="10">
    <source>
        <dbReference type="ARBA" id="ARBA00023316"/>
    </source>
</evidence>
<dbReference type="EC" id="3.2.1.67" evidence="11"/>
<comment type="similarity">
    <text evidence="2 16">Belongs to the glycosyl hydrolase 28 family.</text>
</comment>
<keyword evidence="10" id="KW-0961">Cell wall biogenesis/degradation</keyword>
<accession>A0A6A6G7E3</accession>
<keyword evidence="6 16" id="KW-0378">Hydrolase</keyword>
<evidence type="ECO:0000256" key="15">
    <source>
        <dbReference type="PROSITE-ProRule" id="PRU10052"/>
    </source>
</evidence>
<evidence type="ECO:0000256" key="9">
    <source>
        <dbReference type="ARBA" id="ARBA00023295"/>
    </source>
</evidence>
<dbReference type="InterPro" id="IPR000743">
    <property type="entry name" value="Glyco_hydro_28"/>
</dbReference>
<evidence type="ECO:0000256" key="13">
    <source>
        <dbReference type="ARBA" id="ARBA00043142"/>
    </source>
</evidence>
<dbReference type="GO" id="GO:0005576">
    <property type="term" value="C:extracellular region"/>
    <property type="evidence" value="ECO:0007669"/>
    <property type="project" value="UniProtKB-SubCell"/>
</dbReference>
<evidence type="ECO:0000256" key="8">
    <source>
        <dbReference type="ARBA" id="ARBA00023180"/>
    </source>
</evidence>
<dbReference type="GO" id="GO:0047911">
    <property type="term" value="F:galacturan 1,4-alpha-galacturonidase activity"/>
    <property type="evidence" value="ECO:0007669"/>
    <property type="project" value="UniProtKB-EC"/>
</dbReference>
<sequence length="448" mass="48512">MLVQSVLLGLLSATSVFASPTSQSHSSGVSQRPNVKSHPKPPFSSIPDLPARNRKTCTVPSHNDLKTDDSPAILKSIKECNNGGHVVFSADKTYFIGTALDLSFLKDIDLDIRGTWLFSNDTDYWQKAGFFQTFQNVTTFFTLGGSGVSIYGGGTINGNGQAWYDLYAKNVYILRPVLFGVAGLHNSIISHLNLRYSPQYYHFIANSTNLIFSDITIAGGSVSANPAKNTDGWDTYRSSNIVIQSSIINNGDDCVSFKPNSTRMVVQNLTCTGSHGISVGSLGQYKGTYDIVEDILVYNNTLTNITDGARIKVWPGAPAALSGDLQGGGGSGRVKNIVYDTMVVNNADYAIEVTQCYGQKNLTLCQQFPSSLTIEDVLMRNIKGTSSTKYKNVSGYVRCSDPKVCEDIKLEDISVKAPNGTVNLFTCGNVDQSLLEGITCTSTDYGYN</sequence>
<dbReference type="Proteomes" id="UP000799538">
    <property type="component" value="Unassembled WGS sequence"/>
</dbReference>
<evidence type="ECO:0000256" key="3">
    <source>
        <dbReference type="ARBA" id="ARBA00022525"/>
    </source>
</evidence>
<evidence type="ECO:0000313" key="19">
    <source>
        <dbReference type="EMBL" id="KAF2221686.1"/>
    </source>
</evidence>
<dbReference type="Gene3D" id="2.160.20.10">
    <property type="entry name" value="Single-stranded right-handed beta-helix, Pectin lyase-like"/>
    <property type="match status" value="1"/>
</dbReference>
<evidence type="ECO:0000256" key="12">
    <source>
        <dbReference type="ARBA" id="ARBA00041604"/>
    </source>
</evidence>
<dbReference type="InterPro" id="IPR011050">
    <property type="entry name" value="Pectin_lyase_fold/virulence"/>
</dbReference>
<evidence type="ECO:0000256" key="18">
    <source>
        <dbReference type="SAM" id="SignalP"/>
    </source>
</evidence>
<dbReference type="SUPFAM" id="SSF51126">
    <property type="entry name" value="Pectin lyase-like"/>
    <property type="match status" value="1"/>
</dbReference>
<organism evidence="19 20">
    <name type="scientific">Elsinoe ampelina</name>
    <dbReference type="NCBI Taxonomy" id="302913"/>
    <lineage>
        <taxon>Eukaryota</taxon>
        <taxon>Fungi</taxon>
        <taxon>Dikarya</taxon>
        <taxon>Ascomycota</taxon>
        <taxon>Pezizomycotina</taxon>
        <taxon>Dothideomycetes</taxon>
        <taxon>Dothideomycetidae</taxon>
        <taxon>Myriangiales</taxon>
        <taxon>Elsinoaceae</taxon>
        <taxon>Elsinoe</taxon>
    </lineage>
</organism>
<evidence type="ECO:0000256" key="7">
    <source>
        <dbReference type="ARBA" id="ARBA00023157"/>
    </source>
</evidence>
<dbReference type="AlphaFoldDB" id="A0A6A6G7E3"/>
<dbReference type="SMART" id="SM00710">
    <property type="entry name" value="PbH1"/>
    <property type="match status" value="6"/>
</dbReference>
<dbReference type="GO" id="GO:0004650">
    <property type="term" value="F:polygalacturonase activity"/>
    <property type="evidence" value="ECO:0007669"/>
    <property type="project" value="InterPro"/>
</dbReference>
<dbReference type="PANTHER" id="PTHR31736:SF14">
    <property type="entry name" value="EXOPOLYGALACTURONASE X-1-RELATED"/>
    <property type="match status" value="1"/>
</dbReference>
<dbReference type="PANTHER" id="PTHR31736">
    <property type="match status" value="1"/>
</dbReference>
<evidence type="ECO:0000256" key="6">
    <source>
        <dbReference type="ARBA" id="ARBA00022801"/>
    </source>
</evidence>
<reference evidence="20" key="1">
    <citation type="journal article" date="2020" name="Stud. Mycol.">
        <title>101 Dothideomycetes genomes: A test case for predicting lifestyles and emergence of pathogens.</title>
        <authorList>
            <person name="Haridas S."/>
            <person name="Albert R."/>
            <person name="Binder M."/>
            <person name="Bloem J."/>
            <person name="LaButti K."/>
            <person name="Salamov A."/>
            <person name="Andreopoulos B."/>
            <person name="Baker S."/>
            <person name="Barry K."/>
            <person name="Bills G."/>
            <person name="Bluhm B."/>
            <person name="Cannon C."/>
            <person name="Castanera R."/>
            <person name="Culley D."/>
            <person name="Daum C."/>
            <person name="Ezra D."/>
            <person name="Gonzalez J."/>
            <person name="Henrissat B."/>
            <person name="Kuo A."/>
            <person name="Liang C."/>
            <person name="Lipzen A."/>
            <person name="Lutzoni F."/>
            <person name="Magnuson J."/>
            <person name="Mondo S."/>
            <person name="Nolan M."/>
            <person name="Ohm R."/>
            <person name="Pangilinan J."/>
            <person name="Park H.-J."/>
            <person name="Ramirez L."/>
            <person name="Alfaro M."/>
            <person name="Sun H."/>
            <person name="Tritt A."/>
            <person name="Yoshinaga Y."/>
            <person name="Zwiers L.-H."/>
            <person name="Turgeon B."/>
            <person name="Goodwin S."/>
            <person name="Spatafora J."/>
            <person name="Crous P."/>
            <person name="Grigoriev I."/>
        </authorList>
    </citation>
    <scope>NUCLEOTIDE SEQUENCE [LARGE SCALE GENOMIC DNA]</scope>
    <source>
        <strain evidence="20">CECT 20119</strain>
    </source>
</reference>
<keyword evidence="5" id="KW-0677">Repeat</keyword>
<evidence type="ECO:0000256" key="11">
    <source>
        <dbReference type="ARBA" id="ARBA00038933"/>
    </source>
</evidence>
<feature type="signal peptide" evidence="18">
    <location>
        <begin position="1"/>
        <end position="18"/>
    </location>
</feature>
<evidence type="ECO:0000313" key="20">
    <source>
        <dbReference type="Proteomes" id="UP000799538"/>
    </source>
</evidence>
<dbReference type="InterPro" id="IPR006626">
    <property type="entry name" value="PbH1"/>
</dbReference>
<evidence type="ECO:0000256" key="17">
    <source>
        <dbReference type="SAM" id="MobiDB-lite"/>
    </source>
</evidence>
<feature type="chain" id="PRO_5025478759" description="galacturonan 1,4-alpha-galacturonidase" evidence="18">
    <location>
        <begin position="19"/>
        <end position="448"/>
    </location>
</feature>
<dbReference type="EMBL" id="ML992509">
    <property type="protein sequence ID" value="KAF2221686.1"/>
    <property type="molecule type" value="Genomic_DNA"/>
</dbReference>
<keyword evidence="3" id="KW-0964">Secreted</keyword>
<evidence type="ECO:0000256" key="1">
    <source>
        <dbReference type="ARBA" id="ARBA00004613"/>
    </source>
</evidence>
<keyword evidence="7" id="KW-1015">Disulfide bond</keyword>
<dbReference type="InterPro" id="IPR012334">
    <property type="entry name" value="Pectin_lyas_fold"/>
</dbReference>
<evidence type="ECO:0000256" key="2">
    <source>
        <dbReference type="ARBA" id="ARBA00008834"/>
    </source>
</evidence>
<protein>
    <recommendedName>
        <fullName evidence="11">galacturonan 1,4-alpha-galacturonidase</fullName>
        <ecNumber evidence="11">3.2.1.67</ecNumber>
    </recommendedName>
    <alternativeName>
        <fullName evidence="13">Galacturan 1,4-alpha-galacturonidase</fullName>
    </alternativeName>
    <alternativeName>
        <fullName evidence="12">Poly(1,4-alpha-D-galacturonide)galacturonohydrolase</fullName>
    </alternativeName>
</protein>
<comment type="subcellular location">
    <subcellularLocation>
        <location evidence="1">Secreted</location>
    </subcellularLocation>
</comment>
<evidence type="ECO:0000256" key="14">
    <source>
        <dbReference type="ARBA" id="ARBA00048766"/>
    </source>
</evidence>
<keyword evidence="20" id="KW-1185">Reference proteome</keyword>
<evidence type="ECO:0000256" key="16">
    <source>
        <dbReference type="RuleBase" id="RU361169"/>
    </source>
</evidence>
<dbReference type="FunFam" id="2.160.20.10:FF:000027">
    <property type="entry name" value="Probable exopolygalacturonase X"/>
    <property type="match status" value="1"/>
</dbReference>